<gene>
    <name evidence="3" type="ORF">PG986_006255</name>
</gene>
<dbReference type="InterPro" id="IPR000436">
    <property type="entry name" value="Sushi_SCR_CCP_dom"/>
</dbReference>
<keyword evidence="1" id="KW-1015">Disulfide bond</keyword>
<organism evidence="3 4">
    <name type="scientific">Apiospora aurea</name>
    <dbReference type="NCBI Taxonomy" id="335848"/>
    <lineage>
        <taxon>Eukaryota</taxon>
        <taxon>Fungi</taxon>
        <taxon>Dikarya</taxon>
        <taxon>Ascomycota</taxon>
        <taxon>Pezizomycotina</taxon>
        <taxon>Sordariomycetes</taxon>
        <taxon>Xylariomycetidae</taxon>
        <taxon>Amphisphaeriales</taxon>
        <taxon>Apiosporaceae</taxon>
        <taxon>Apiospora</taxon>
    </lineage>
</organism>
<evidence type="ECO:0000313" key="4">
    <source>
        <dbReference type="Proteomes" id="UP001391051"/>
    </source>
</evidence>
<accession>A0ABR1QJX5</accession>
<sequence>MFFLAMFAALFALFGMAPGLTLGRRSEAQPAQHGFTIFFGQIYKDNAGWGGSGYHPHYTFVPDDASFGICNQIMSYPGLDKHDDVSGDKYGVRLSGGSDDAPYDIEFNARAIGHYTIYKGRGYTIWPLNGNDPVGSCQFDYSVSFSCDWLNNPGYTMIGKSMLRCKSDTVHIYTDPNNPYKTVLNETET</sequence>
<evidence type="ECO:0000313" key="3">
    <source>
        <dbReference type="EMBL" id="KAK7957033.1"/>
    </source>
</evidence>
<keyword evidence="2" id="KW-0732">Signal</keyword>
<evidence type="ECO:0000256" key="1">
    <source>
        <dbReference type="ARBA" id="ARBA00023157"/>
    </source>
</evidence>
<dbReference type="Proteomes" id="UP001391051">
    <property type="component" value="Unassembled WGS sequence"/>
</dbReference>
<protein>
    <submittedName>
        <fullName evidence="3">Uncharacterized protein</fullName>
    </submittedName>
</protein>
<dbReference type="RefSeq" id="XP_066702339.1">
    <property type="nucleotide sequence ID" value="XM_066842477.1"/>
</dbReference>
<feature type="signal peptide" evidence="2">
    <location>
        <begin position="1"/>
        <end position="23"/>
    </location>
</feature>
<dbReference type="CDD" id="cd00033">
    <property type="entry name" value="CCP"/>
    <property type="match status" value="1"/>
</dbReference>
<evidence type="ECO:0000256" key="2">
    <source>
        <dbReference type="SAM" id="SignalP"/>
    </source>
</evidence>
<keyword evidence="4" id="KW-1185">Reference proteome</keyword>
<name>A0ABR1QJX5_9PEZI</name>
<dbReference type="GeneID" id="92075539"/>
<proteinExistence type="predicted"/>
<comment type="caution">
    <text evidence="3">The sequence shown here is derived from an EMBL/GenBank/DDBJ whole genome shotgun (WGS) entry which is preliminary data.</text>
</comment>
<dbReference type="EMBL" id="JAQQWE010000004">
    <property type="protein sequence ID" value="KAK7957033.1"/>
    <property type="molecule type" value="Genomic_DNA"/>
</dbReference>
<feature type="chain" id="PRO_5045358811" evidence="2">
    <location>
        <begin position="24"/>
        <end position="189"/>
    </location>
</feature>
<reference evidence="3 4" key="1">
    <citation type="submission" date="2023-01" db="EMBL/GenBank/DDBJ databases">
        <title>Analysis of 21 Apiospora genomes using comparative genomics revels a genus with tremendous synthesis potential of carbohydrate active enzymes and secondary metabolites.</title>
        <authorList>
            <person name="Sorensen T."/>
        </authorList>
    </citation>
    <scope>NUCLEOTIDE SEQUENCE [LARGE SCALE GENOMIC DNA]</scope>
    <source>
        <strain evidence="3 4">CBS 24483</strain>
    </source>
</reference>